<dbReference type="EMBL" id="BJXR01000052">
    <property type="protein sequence ID" value="GEN11981.1"/>
    <property type="molecule type" value="Genomic_DNA"/>
</dbReference>
<dbReference type="RefSeq" id="WP_074958501.1">
    <property type="nucleotide sequence ID" value="NZ_BJXR01000052.1"/>
</dbReference>
<organism evidence="2 5">
    <name type="scientific">Myxococcus fulvus</name>
    <dbReference type="NCBI Taxonomy" id="33"/>
    <lineage>
        <taxon>Bacteria</taxon>
        <taxon>Pseudomonadati</taxon>
        <taxon>Myxococcota</taxon>
        <taxon>Myxococcia</taxon>
        <taxon>Myxococcales</taxon>
        <taxon>Cystobacterineae</taxon>
        <taxon>Myxococcaceae</taxon>
        <taxon>Myxococcus</taxon>
    </lineage>
</organism>
<dbReference type="STRING" id="1334629.MFUL124B02_11125"/>
<comment type="caution">
    <text evidence="2">The sequence shown here is derived from an EMBL/GenBank/DDBJ whole genome shotgun (WGS) entry which is preliminary data.</text>
</comment>
<sequence length="121" mass="13483">MSTPTWGPWRARAGAALHRWRWRVVLAVPLLFASPILAVNAPQDVRVPSLKERKAPASALFSHWAHDSQRCYSCHPGVFPQAPLGFTHQDMREGRYCGSCHDGRAAKAPNSMRCEACHAPR</sequence>
<dbReference type="Pfam" id="PF14522">
    <property type="entry name" value="Cytochrome_C7"/>
    <property type="match status" value="1"/>
</dbReference>
<evidence type="ECO:0000313" key="2">
    <source>
        <dbReference type="EMBL" id="GEN11981.1"/>
    </source>
</evidence>
<dbReference type="Gene3D" id="3.90.10.10">
    <property type="entry name" value="Cytochrome C3"/>
    <property type="match status" value="1"/>
</dbReference>
<dbReference type="AlphaFoldDB" id="A0A511TCS4"/>
<dbReference type="SUPFAM" id="SSF48695">
    <property type="entry name" value="Multiheme cytochromes"/>
    <property type="match status" value="1"/>
</dbReference>
<dbReference type="NCBIfam" id="TIGR04257">
    <property type="entry name" value="nanowire_3heme"/>
    <property type="match status" value="1"/>
</dbReference>
<dbReference type="OrthoDB" id="14108at2"/>
<proteinExistence type="predicted"/>
<reference evidence="3 4" key="1">
    <citation type="submission" date="2016-10" db="EMBL/GenBank/DDBJ databases">
        <authorList>
            <person name="Varghese N."/>
            <person name="Submissions S."/>
        </authorList>
    </citation>
    <scope>NUCLEOTIDE SEQUENCE [LARGE SCALE GENOMIC DNA]</scope>
    <source>
        <strain evidence="3 4">DSM 16525</strain>
    </source>
</reference>
<name>A0A511TCS4_MYXFU</name>
<accession>A0A511TCS4</accession>
<feature type="domain" description="Cytochrome c7-like" evidence="1">
    <location>
        <begin position="60"/>
        <end position="118"/>
    </location>
</feature>
<dbReference type="InterPro" id="IPR029467">
    <property type="entry name" value="Cyt_c7-like"/>
</dbReference>
<evidence type="ECO:0000313" key="5">
    <source>
        <dbReference type="Proteomes" id="UP000321514"/>
    </source>
</evidence>
<evidence type="ECO:0000313" key="4">
    <source>
        <dbReference type="Proteomes" id="UP000183760"/>
    </source>
</evidence>
<gene>
    <name evidence="2" type="ORF">MFU01_70180</name>
    <name evidence="3" type="ORF">SAMN05443572_113274</name>
</gene>
<dbReference type="EMBL" id="FOIB01000013">
    <property type="protein sequence ID" value="SEU39002.1"/>
    <property type="molecule type" value="Genomic_DNA"/>
</dbReference>
<keyword evidence="4" id="KW-1185">Reference proteome</keyword>
<dbReference type="InterPro" id="IPR036280">
    <property type="entry name" value="Multihaem_cyt_sf"/>
</dbReference>
<dbReference type="Proteomes" id="UP000321514">
    <property type="component" value="Unassembled WGS sequence"/>
</dbReference>
<reference evidence="2 5" key="2">
    <citation type="submission" date="2019-07" db="EMBL/GenBank/DDBJ databases">
        <title>Whole genome shotgun sequence of Myxococcus fulvus NBRC 100333.</title>
        <authorList>
            <person name="Hosoyama A."/>
            <person name="Uohara A."/>
            <person name="Ohji S."/>
            <person name="Ichikawa N."/>
        </authorList>
    </citation>
    <scope>NUCLEOTIDE SEQUENCE [LARGE SCALE GENOMIC DNA]</scope>
    <source>
        <strain evidence="2 5">NBRC 100333</strain>
    </source>
</reference>
<dbReference type="Proteomes" id="UP000183760">
    <property type="component" value="Unassembled WGS sequence"/>
</dbReference>
<evidence type="ECO:0000313" key="3">
    <source>
        <dbReference type="EMBL" id="SEU39002.1"/>
    </source>
</evidence>
<dbReference type="InterPro" id="IPR026352">
    <property type="entry name" value="Nanowire_3heme"/>
</dbReference>
<protein>
    <submittedName>
        <fullName evidence="3">C(7)-type cytochrome triheme domain-containing protein</fullName>
    </submittedName>
</protein>
<evidence type="ECO:0000259" key="1">
    <source>
        <dbReference type="Pfam" id="PF14522"/>
    </source>
</evidence>